<dbReference type="EMBL" id="CP041636">
    <property type="protein sequence ID" value="QDO97667.1"/>
    <property type="molecule type" value="Genomic_DNA"/>
</dbReference>
<organism evidence="1 2">
    <name type="scientific">Ferrovibrio terrae</name>
    <dbReference type="NCBI Taxonomy" id="2594003"/>
    <lineage>
        <taxon>Bacteria</taxon>
        <taxon>Pseudomonadati</taxon>
        <taxon>Pseudomonadota</taxon>
        <taxon>Alphaproteobacteria</taxon>
        <taxon>Rhodospirillales</taxon>
        <taxon>Rhodospirillaceae</taxon>
        <taxon>Ferrovibrio</taxon>
    </lineage>
</organism>
<keyword evidence="2" id="KW-1185">Reference proteome</keyword>
<dbReference type="CDD" id="cd12952">
    <property type="entry name" value="MMP_ACEL2062"/>
    <property type="match status" value="1"/>
</dbReference>
<dbReference type="InterPro" id="IPR038555">
    <property type="entry name" value="Zincin_1_sf"/>
</dbReference>
<evidence type="ECO:0000313" key="1">
    <source>
        <dbReference type="EMBL" id="QDO97667.1"/>
    </source>
</evidence>
<protein>
    <submittedName>
        <fullName evidence="1">Metallopeptidase family protein</fullName>
    </submittedName>
</protein>
<proteinExistence type="predicted"/>
<dbReference type="Pfam" id="PF06262">
    <property type="entry name" value="Zincin_1"/>
    <property type="match status" value="1"/>
</dbReference>
<dbReference type="InterPro" id="IPR010428">
    <property type="entry name" value="Zincin_1"/>
</dbReference>
<name>A0A516H1L8_9PROT</name>
<dbReference type="Gene3D" id="3.30.2010.20">
    <property type="match status" value="1"/>
</dbReference>
<accession>A0A516H1L8</accession>
<dbReference type="KEGG" id="fer:FNB15_10470"/>
<dbReference type="Proteomes" id="UP000317496">
    <property type="component" value="Chromosome"/>
</dbReference>
<gene>
    <name evidence="1" type="ORF">FNB15_10470</name>
</gene>
<reference evidence="1 2" key="1">
    <citation type="submission" date="2019-07" db="EMBL/GenBank/DDBJ databases">
        <title>Genome sequencing for Ferrovibrio sp. K5.</title>
        <authorList>
            <person name="Park S.-J."/>
        </authorList>
    </citation>
    <scope>NUCLEOTIDE SEQUENCE [LARGE SCALE GENOMIC DNA]</scope>
    <source>
        <strain evidence="1 2">K5</strain>
    </source>
</reference>
<evidence type="ECO:0000313" key="2">
    <source>
        <dbReference type="Proteomes" id="UP000317496"/>
    </source>
</evidence>
<dbReference type="RefSeq" id="WP_144068648.1">
    <property type="nucleotide sequence ID" value="NZ_CP041636.1"/>
</dbReference>
<dbReference type="AlphaFoldDB" id="A0A516H1L8"/>
<sequence>MSDAAKLIAPTLDDLAALGEAELKRLRPALGRYIDGVPIQVAEFPDDEVLQEMGCETPFDLLGLYTGGSFLAEQRGETGTMPAMIFLYRRPLLDYWCESGESLRHVVRHVLIHEIGHHVGLSDDDMDRIEASVPD</sequence>
<dbReference type="OrthoDB" id="9806895at2"/>
<dbReference type="SUPFAM" id="SSF55486">
    <property type="entry name" value="Metalloproteases ('zincins'), catalytic domain"/>
    <property type="match status" value="1"/>
</dbReference>